<dbReference type="AlphaFoldDB" id="A0A3N0EEI6"/>
<dbReference type="SUPFAM" id="SSF55874">
    <property type="entry name" value="ATPase domain of HSP90 chaperone/DNA topoisomerase II/histidine kinase"/>
    <property type="match status" value="1"/>
</dbReference>
<dbReference type="GO" id="GO:0000155">
    <property type="term" value="F:phosphorelay sensor kinase activity"/>
    <property type="evidence" value="ECO:0007669"/>
    <property type="project" value="InterPro"/>
</dbReference>
<dbReference type="SMART" id="SM00387">
    <property type="entry name" value="HATPase_c"/>
    <property type="match status" value="1"/>
</dbReference>
<dbReference type="PROSITE" id="PS50109">
    <property type="entry name" value="HIS_KIN"/>
    <property type="match status" value="1"/>
</dbReference>
<proteinExistence type="predicted"/>
<dbReference type="CDD" id="cd16917">
    <property type="entry name" value="HATPase_UhpB-NarQ-NarX-like"/>
    <property type="match status" value="1"/>
</dbReference>
<dbReference type="Pfam" id="PF07730">
    <property type="entry name" value="HisKA_3"/>
    <property type="match status" value="1"/>
</dbReference>
<dbReference type="Gene3D" id="1.20.5.1930">
    <property type="match status" value="1"/>
</dbReference>
<keyword evidence="9" id="KW-0175">Coiled coil</keyword>
<reference evidence="11 12" key="1">
    <citation type="submission" date="2018-11" db="EMBL/GenBank/DDBJ databases">
        <title>The genome draft of YIM 96095.</title>
        <authorList>
            <person name="Tang S.-K."/>
            <person name="Chunyu W.-X."/>
            <person name="Feng Y.-Z."/>
        </authorList>
    </citation>
    <scope>NUCLEOTIDE SEQUENCE [LARGE SCALE GENOMIC DNA]</scope>
    <source>
        <strain evidence="11 12">YIM 96095</strain>
    </source>
</reference>
<dbReference type="OrthoDB" id="227596at2"/>
<keyword evidence="12" id="KW-1185">Reference proteome</keyword>
<gene>
    <name evidence="11" type="ORF">EFW17_06600</name>
</gene>
<keyword evidence="4" id="KW-0808">Transferase</keyword>
<dbReference type="GO" id="GO:0046983">
    <property type="term" value="F:protein dimerization activity"/>
    <property type="evidence" value="ECO:0007669"/>
    <property type="project" value="InterPro"/>
</dbReference>
<evidence type="ECO:0000256" key="2">
    <source>
        <dbReference type="ARBA" id="ARBA00012438"/>
    </source>
</evidence>
<evidence type="ECO:0000259" key="10">
    <source>
        <dbReference type="PROSITE" id="PS50109"/>
    </source>
</evidence>
<dbReference type="PANTHER" id="PTHR24421">
    <property type="entry name" value="NITRATE/NITRITE SENSOR PROTEIN NARX-RELATED"/>
    <property type="match status" value="1"/>
</dbReference>
<evidence type="ECO:0000313" key="11">
    <source>
        <dbReference type="EMBL" id="RNL86256.1"/>
    </source>
</evidence>
<keyword evidence="7" id="KW-0067">ATP-binding</keyword>
<evidence type="ECO:0000256" key="7">
    <source>
        <dbReference type="ARBA" id="ARBA00022840"/>
    </source>
</evidence>
<keyword evidence="6 11" id="KW-0418">Kinase</keyword>
<keyword evidence="5" id="KW-0547">Nucleotide-binding</keyword>
<feature type="domain" description="Histidine kinase" evidence="10">
    <location>
        <begin position="158"/>
        <end position="243"/>
    </location>
</feature>
<evidence type="ECO:0000256" key="5">
    <source>
        <dbReference type="ARBA" id="ARBA00022741"/>
    </source>
</evidence>
<evidence type="ECO:0000256" key="9">
    <source>
        <dbReference type="SAM" id="Coils"/>
    </source>
</evidence>
<dbReference type="InterPro" id="IPR036890">
    <property type="entry name" value="HATPase_C_sf"/>
</dbReference>
<dbReference type="Gene3D" id="3.30.565.10">
    <property type="entry name" value="Histidine kinase-like ATPase, C-terminal domain"/>
    <property type="match status" value="1"/>
</dbReference>
<evidence type="ECO:0000256" key="6">
    <source>
        <dbReference type="ARBA" id="ARBA00022777"/>
    </source>
</evidence>
<comment type="catalytic activity">
    <reaction evidence="1">
        <text>ATP + protein L-histidine = ADP + protein N-phospho-L-histidine.</text>
        <dbReference type="EC" id="2.7.13.3"/>
    </reaction>
</comment>
<evidence type="ECO:0000313" key="12">
    <source>
        <dbReference type="Proteomes" id="UP000269198"/>
    </source>
</evidence>
<evidence type="ECO:0000256" key="1">
    <source>
        <dbReference type="ARBA" id="ARBA00000085"/>
    </source>
</evidence>
<dbReference type="GO" id="GO:0005524">
    <property type="term" value="F:ATP binding"/>
    <property type="evidence" value="ECO:0007669"/>
    <property type="project" value="UniProtKB-KW"/>
</dbReference>
<keyword evidence="3" id="KW-0597">Phosphoprotein</keyword>
<sequence>MVAVFRALDRARRKAEETRRLLAELRAAHEELRRYSGLVRDLTVAEERARMARDMHDSVGHYLTVINMDLTNAERFRAARPEDAWQEVHHARQLAQEALADTRRWVRAMRPLRLQGHNGIDALRMLTGSFDGTGIEVRLRVVGEEPELDEVTELVCYRVVQEGCTNALRHSGATLVEAELSGDESAVVVTVRDNGVGADTAEVADGFGLRGLRERVAAAGGEVTVRSPESGGFEVSATVPRQPEVDRLQAAVAGVER</sequence>
<dbReference type="InterPro" id="IPR003594">
    <property type="entry name" value="HATPase_dom"/>
</dbReference>
<comment type="caution">
    <text evidence="11">The sequence shown here is derived from an EMBL/GenBank/DDBJ whole genome shotgun (WGS) entry which is preliminary data.</text>
</comment>
<feature type="coiled-coil region" evidence="9">
    <location>
        <begin position="8"/>
        <end position="35"/>
    </location>
</feature>
<dbReference type="EMBL" id="RJMB01000004">
    <property type="protein sequence ID" value="RNL86256.1"/>
    <property type="molecule type" value="Genomic_DNA"/>
</dbReference>
<dbReference type="Pfam" id="PF02518">
    <property type="entry name" value="HATPase_c"/>
    <property type="match status" value="1"/>
</dbReference>
<organism evidence="11 12">
    <name type="scientific">Halostreptopolyspora alba</name>
    <dbReference type="NCBI Taxonomy" id="2487137"/>
    <lineage>
        <taxon>Bacteria</taxon>
        <taxon>Bacillati</taxon>
        <taxon>Actinomycetota</taxon>
        <taxon>Actinomycetes</taxon>
        <taxon>Streptosporangiales</taxon>
        <taxon>Nocardiopsidaceae</taxon>
        <taxon>Halostreptopolyspora</taxon>
    </lineage>
</organism>
<dbReference type="PANTHER" id="PTHR24421:SF10">
    <property type="entry name" value="NITRATE_NITRITE SENSOR PROTEIN NARQ"/>
    <property type="match status" value="1"/>
</dbReference>
<accession>A0A3N0EEI6</accession>
<dbReference type="EC" id="2.7.13.3" evidence="2"/>
<protein>
    <recommendedName>
        <fullName evidence="2">histidine kinase</fullName>
        <ecNumber evidence="2">2.7.13.3</ecNumber>
    </recommendedName>
</protein>
<evidence type="ECO:0000256" key="4">
    <source>
        <dbReference type="ARBA" id="ARBA00022679"/>
    </source>
</evidence>
<keyword evidence="8" id="KW-0902">Two-component regulatory system</keyword>
<evidence type="ECO:0000256" key="3">
    <source>
        <dbReference type="ARBA" id="ARBA00022553"/>
    </source>
</evidence>
<name>A0A3N0EEI6_9ACTN</name>
<dbReference type="InterPro" id="IPR011712">
    <property type="entry name" value="Sig_transdc_His_kin_sub3_dim/P"/>
</dbReference>
<dbReference type="InterPro" id="IPR050482">
    <property type="entry name" value="Sensor_HK_TwoCompSys"/>
</dbReference>
<dbReference type="GO" id="GO:0016020">
    <property type="term" value="C:membrane"/>
    <property type="evidence" value="ECO:0007669"/>
    <property type="project" value="InterPro"/>
</dbReference>
<dbReference type="Proteomes" id="UP000269198">
    <property type="component" value="Unassembled WGS sequence"/>
</dbReference>
<dbReference type="InterPro" id="IPR005467">
    <property type="entry name" value="His_kinase_dom"/>
</dbReference>
<evidence type="ECO:0000256" key="8">
    <source>
        <dbReference type="ARBA" id="ARBA00023012"/>
    </source>
</evidence>